<feature type="region of interest" description="Disordered" evidence="1">
    <location>
        <begin position="1"/>
        <end position="235"/>
    </location>
</feature>
<dbReference type="AlphaFoldDB" id="A0A6A4E5V2"/>
<gene>
    <name evidence="2" type="ORF">PR003_g18355</name>
</gene>
<name>A0A6A4E5V2_9STRA</name>
<reference evidence="2 3" key="1">
    <citation type="submission" date="2018-08" db="EMBL/GenBank/DDBJ databases">
        <title>Genomic investigation of the strawberry pathogen Phytophthora fragariae indicates pathogenicity is determined by transcriptional variation in three key races.</title>
        <authorList>
            <person name="Adams T.M."/>
            <person name="Armitage A.D."/>
            <person name="Sobczyk M.K."/>
            <person name="Bates H.J."/>
            <person name="Dunwell J.M."/>
            <person name="Nellist C.F."/>
            <person name="Harrison R.J."/>
        </authorList>
    </citation>
    <scope>NUCLEOTIDE SEQUENCE [LARGE SCALE GENOMIC DNA]</scope>
    <source>
        <strain evidence="2 3">SCRP333</strain>
    </source>
</reference>
<keyword evidence="3" id="KW-1185">Reference proteome</keyword>
<feature type="compositionally biased region" description="Polar residues" evidence="1">
    <location>
        <begin position="63"/>
        <end position="72"/>
    </location>
</feature>
<feature type="region of interest" description="Disordered" evidence="1">
    <location>
        <begin position="568"/>
        <end position="590"/>
    </location>
</feature>
<dbReference type="Proteomes" id="UP000434957">
    <property type="component" value="Unassembled WGS sequence"/>
</dbReference>
<proteinExistence type="predicted"/>
<feature type="compositionally biased region" description="Polar residues" evidence="1">
    <location>
        <begin position="165"/>
        <end position="176"/>
    </location>
</feature>
<sequence length="874" mass="92702">MAPPSASPPSSPSPPPVQPSVPASPHQELPARLSMATADDPTLALTPSEPEAAIPAGGGEVSASATNSTTPRSSKRIMKRKADVAARSVERKKKLTRLTPATLDELLGATPSTATPRLDAAPPRTKAAGKQKLGTAARAAKAARTLSSKRSAAASGAERAGITEPNRQPVSTGNSNRAHHHERHSIIYLDSPPSPSQGDGAATAPSPANTTAGTSLSMPPAVGPPSAHAALSGPLGHEGMDTFDLASFLTAPQPSIAPLPASTEVGPASDGALGRLLAQVGSLNALVLDMSRRLDAAETTAPDLSAPPRGGVPQPILANSPQRNSWTLPAVGSNALPPVQLRELRSTSFPSSTHRSRGEYAPHVTHILAAYRSISSLSRPDGAFIPPTDTLLWIRGLTSTPFDSSIATATGLYGVRIGSQGLSLSHFRPLSDDERLTRSSNNTNFSLDFSTAAQPPQPAKCATYDDILLAISGLSAFGVALWYPHMNHLLDRLRRFVFDNQRADPENTQARVTPTLKYANVYLGRAVGHLAEDSPTWWRDFCADTEAIEYKSVDWLLALQSLPSARTDQAPARISPPVGQPRRTQSRGQAVPDNIRALVPRRSDGTEPCLRFFGGACVSGVRASAARIHSAPTHGTDRSPETFKLTYLSNTALLAAATTAPDAPDGGEAQPAHSRFVQGGIRVSLTAPMPIQTSPPRNHLSAINRLNVLRKNIRKKQDLGRCIVVDSDIAQLWPELFLSPFGVVDKVTGDPNFSGRIIHDLSFPEGSSVNAHTDQTSVPHAEYEHCAAVAREILAQQEQFPGYDIKILLGNVAAAFRNLGTHRKSAHLFAGTIPEDNALIIDLSACFGWTGSPRFYGVVGDAIACDRPRPWYNS</sequence>
<protein>
    <submittedName>
        <fullName evidence="2">Uncharacterized protein</fullName>
    </submittedName>
</protein>
<evidence type="ECO:0000256" key="1">
    <source>
        <dbReference type="SAM" id="MobiDB-lite"/>
    </source>
</evidence>
<feature type="compositionally biased region" description="Pro residues" evidence="1">
    <location>
        <begin position="1"/>
        <end position="19"/>
    </location>
</feature>
<comment type="caution">
    <text evidence="2">The sequence shown here is derived from an EMBL/GenBank/DDBJ whole genome shotgun (WGS) entry which is preliminary data.</text>
</comment>
<feature type="compositionally biased region" description="Low complexity" evidence="1">
    <location>
        <begin position="200"/>
        <end position="215"/>
    </location>
</feature>
<dbReference type="EMBL" id="QXFT01001464">
    <property type="protein sequence ID" value="KAE9317970.1"/>
    <property type="molecule type" value="Genomic_DNA"/>
</dbReference>
<evidence type="ECO:0000313" key="2">
    <source>
        <dbReference type="EMBL" id="KAE9317970.1"/>
    </source>
</evidence>
<feature type="compositionally biased region" description="Low complexity" evidence="1">
    <location>
        <begin position="135"/>
        <end position="160"/>
    </location>
</feature>
<accession>A0A6A4E5V2</accession>
<evidence type="ECO:0000313" key="3">
    <source>
        <dbReference type="Proteomes" id="UP000434957"/>
    </source>
</evidence>
<organism evidence="2 3">
    <name type="scientific">Phytophthora rubi</name>
    <dbReference type="NCBI Taxonomy" id="129364"/>
    <lineage>
        <taxon>Eukaryota</taxon>
        <taxon>Sar</taxon>
        <taxon>Stramenopiles</taxon>
        <taxon>Oomycota</taxon>
        <taxon>Peronosporomycetes</taxon>
        <taxon>Peronosporales</taxon>
        <taxon>Peronosporaceae</taxon>
        <taxon>Phytophthora</taxon>
    </lineage>
</organism>